<feature type="transmembrane region" description="Helical" evidence="1">
    <location>
        <begin position="159"/>
        <end position="184"/>
    </location>
</feature>
<keyword evidence="1" id="KW-0472">Membrane</keyword>
<accession>A0A8J8MBK6</accession>
<dbReference type="InterPro" id="IPR021359">
    <property type="entry name" value="DUF2812"/>
</dbReference>
<keyword evidence="1" id="KW-1133">Transmembrane helix</keyword>
<feature type="transmembrane region" description="Helical" evidence="1">
    <location>
        <begin position="265"/>
        <end position="293"/>
    </location>
</feature>
<dbReference type="EMBL" id="CP058561">
    <property type="protein sequence ID" value="QUH29892.1"/>
    <property type="molecule type" value="Genomic_DNA"/>
</dbReference>
<organism evidence="2 3">
    <name type="scientific">Vallitalea guaymasensis</name>
    <dbReference type="NCBI Taxonomy" id="1185412"/>
    <lineage>
        <taxon>Bacteria</taxon>
        <taxon>Bacillati</taxon>
        <taxon>Bacillota</taxon>
        <taxon>Clostridia</taxon>
        <taxon>Lachnospirales</taxon>
        <taxon>Vallitaleaceae</taxon>
        <taxon>Vallitalea</taxon>
    </lineage>
</organism>
<dbReference type="AlphaFoldDB" id="A0A8J8MBK6"/>
<keyword evidence="3" id="KW-1185">Reference proteome</keyword>
<feature type="transmembrane region" description="Helical" evidence="1">
    <location>
        <begin position="128"/>
        <end position="147"/>
    </location>
</feature>
<gene>
    <name evidence="2" type="ORF">HYG85_13615</name>
</gene>
<keyword evidence="1" id="KW-0812">Transmembrane</keyword>
<evidence type="ECO:0000256" key="1">
    <source>
        <dbReference type="SAM" id="Phobius"/>
    </source>
</evidence>
<name>A0A8J8MBK6_9FIRM</name>
<dbReference type="Pfam" id="PF11193">
    <property type="entry name" value="DUF2812"/>
    <property type="match status" value="1"/>
</dbReference>
<dbReference type="KEGG" id="vgu:HYG85_13615"/>
<feature type="transmembrane region" description="Helical" evidence="1">
    <location>
        <begin position="233"/>
        <end position="253"/>
    </location>
</feature>
<reference evidence="2 3" key="1">
    <citation type="submission" date="2020-07" db="EMBL/GenBank/DDBJ databases">
        <title>Vallitalea guaymasensis genome.</title>
        <authorList>
            <person name="Postec A."/>
        </authorList>
    </citation>
    <scope>NUCLEOTIDE SEQUENCE [LARGE SCALE GENOMIC DNA]</scope>
    <source>
        <strain evidence="2 3">Ra1766G1</strain>
    </source>
</reference>
<sequence length="461" mass="54348">MSKDTKKVIRFTSITEYKTLEKYLEKKAAMGLMLSEIKRNTLVFKKTAPRDITFNVSLFYHTTPFDYPNYEEEKDYRELCEDSGWEYCTSNELYQIFYKEKNVDAVPIHTDSEEEYRIIKNIFLKTDFIGMLVIALMLVMGFIQALNFDYSDLFSNISLFVIISPAFLLLIILFLYIPTLIWFIRNKINVARGKDLVYISYRTKLVLTVMTWSLIAVYIICTFLAVTDGYKNIKGVIAFIPAIVSFIVGRYCYKRIKTKKNTRKHNIIFVLTVSIITAIIFTSSITMSIMLTFRSFENNDDVPEEIKVLELSDFGTMDEPKRFHTHEKSSILVPVYIDYYESLGRKADKNEIMTVSTIYIKCRNKSIADYVFDGYMEKQKKRSEKRILEYKEYGDLEKAKEEESNISRLHNDLWEVDRGYYLWNNKSEIIIQKDNIIYILDSDVDFSEEEIINICKQKLRF</sequence>
<evidence type="ECO:0000313" key="2">
    <source>
        <dbReference type="EMBL" id="QUH29892.1"/>
    </source>
</evidence>
<proteinExistence type="predicted"/>
<protein>
    <submittedName>
        <fullName evidence="2">DUF2812 domain-containing protein</fullName>
    </submittedName>
</protein>
<dbReference type="RefSeq" id="WP_212690138.1">
    <property type="nucleotide sequence ID" value="NZ_CP058561.1"/>
</dbReference>
<evidence type="ECO:0000313" key="3">
    <source>
        <dbReference type="Proteomes" id="UP000677305"/>
    </source>
</evidence>
<feature type="transmembrane region" description="Helical" evidence="1">
    <location>
        <begin position="205"/>
        <end position="227"/>
    </location>
</feature>
<dbReference type="Proteomes" id="UP000677305">
    <property type="component" value="Chromosome"/>
</dbReference>